<keyword evidence="2" id="KW-1185">Reference proteome</keyword>
<proteinExistence type="predicted"/>
<evidence type="ECO:0000313" key="2">
    <source>
        <dbReference type="Proteomes" id="UP000265520"/>
    </source>
</evidence>
<dbReference type="AlphaFoldDB" id="A0A392V749"/>
<organism evidence="1 2">
    <name type="scientific">Trifolium medium</name>
    <dbReference type="NCBI Taxonomy" id="97028"/>
    <lineage>
        <taxon>Eukaryota</taxon>
        <taxon>Viridiplantae</taxon>
        <taxon>Streptophyta</taxon>
        <taxon>Embryophyta</taxon>
        <taxon>Tracheophyta</taxon>
        <taxon>Spermatophyta</taxon>
        <taxon>Magnoliopsida</taxon>
        <taxon>eudicotyledons</taxon>
        <taxon>Gunneridae</taxon>
        <taxon>Pentapetalae</taxon>
        <taxon>rosids</taxon>
        <taxon>fabids</taxon>
        <taxon>Fabales</taxon>
        <taxon>Fabaceae</taxon>
        <taxon>Papilionoideae</taxon>
        <taxon>50 kb inversion clade</taxon>
        <taxon>NPAAA clade</taxon>
        <taxon>Hologalegina</taxon>
        <taxon>IRL clade</taxon>
        <taxon>Trifolieae</taxon>
        <taxon>Trifolium</taxon>
    </lineage>
</organism>
<feature type="non-terminal residue" evidence="1">
    <location>
        <position position="23"/>
    </location>
</feature>
<dbReference type="EMBL" id="LXQA011083982">
    <property type="protein sequence ID" value="MCI84158.1"/>
    <property type="molecule type" value="Genomic_DNA"/>
</dbReference>
<accession>A0A392V749</accession>
<protein>
    <submittedName>
        <fullName evidence="1">Uncharacterized protein</fullName>
    </submittedName>
</protein>
<reference evidence="1 2" key="1">
    <citation type="journal article" date="2018" name="Front. Plant Sci.">
        <title>Red Clover (Trifolium pratense) and Zigzag Clover (T. medium) - A Picture of Genomic Similarities and Differences.</title>
        <authorList>
            <person name="Dluhosova J."/>
            <person name="Istvanek J."/>
            <person name="Nedelnik J."/>
            <person name="Repkova J."/>
        </authorList>
    </citation>
    <scope>NUCLEOTIDE SEQUENCE [LARGE SCALE GENOMIC DNA]</scope>
    <source>
        <strain evidence="2">cv. 10/8</strain>
        <tissue evidence="1">Leaf</tissue>
    </source>
</reference>
<sequence length="23" mass="2350">MSSLPIDASSSLHGVSPFFAADI</sequence>
<dbReference type="Proteomes" id="UP000265520">
    <property type="component" value="Unassembled WGS sequence"/>
</dbReference>
<comment type="caution">
    <text evidence="1">The sequence shown here is derived from an EMBL/GenBank/DDBJ whole genome shotgun (WGS) entry which is preliminary data.</text>
</comment>
<name>A0A392V749_9FABA</name>
<evidence type="ECO:0000313" key="1">
    <source>
        <dbReference type="EMBL" id="MCI84158.1"/>
    </source>
</evidence>